<dbReference type="Proteomes" id="UP000190776">
    <property type="component" value="Unassembled WGS sequence"/>
</dbReference>
<dbReference type="Gene3D" id="2.40.50.90">
    <property type="match status" value="1"/>
</dbReference>
<dbReference type="EMBL" id="MSZU01000076">
    <property type="protein sequence ID" value="OMP87551.1"/>
    <property type="molecule type" value="Genomic_DNA"/>
</dbReference>
<gene>
    <name evidence="4" type="ORF">BK809_0007638</name>
</gene>
<feature type="domain" description="TNase-like" evidence="3">
    <location>
        <begin position="19"/>
        <end position="75"/>
    </location>
</feature>
<evidence type="ECO:0000313" key="4">
    <source>
        <dbReference type="EMBL" id="OMP87551.1"/>
    </source>
</evidence>
<organism evidence="4 5">
    <name type="scientific">Diplodia seriata</name>
    <dbReference type="NCBI Taxonomy" id="420778"/>
    <lineage>
        <taxon>Eukaryota</taxon>
        <taxon>Fungi</taxon>
        <taxon>Dikarya</taxon>
        <taxon>Ascomycota</taxon>
        <taxon>Pezizomycotina</taxon>
        <taxon>Dothideomycetes</taxon>
        <taxon>Dothideomycetes incertae sedis</taxon>
        <taxon>Botryosphaeriales</taxon>
        <taxon>Botryosphaeriaceae</taxon>
        <taxon>Diplodia</taxon>
    </lineage>
</organism>
<dbReference type="InterPro" id="IPR016071">
    <property type="entry name" value="Staphylococal_nuclease_OB-fold"/>
</dbReference>
<evidence type="ECO:0000256" key="1">
    <source>
        <dbReference type="ARBA" id="ARBA00013404"/>
    </source>
</evidence>
<dbReference type="STRING" id="420778.A0A1S8BJ86"/>
<evidence type="ECO:0000259" key="3">
    <source>
        <dbReference type="Pfam" id="PF00565"/>
    </source>
</evidence>
<dbReference type="Pfam" id="PF00565">
    <property type="entry name" value="SNase"/>
    <property type="match status" value="1"/>
</dbReference>
<dbReference type="InterPro" id="IPR035437">
    <property type="entry name" value="SNase_OB-fold_sf"/>
</dbReference>
<sequence length="82" mass="9191">MVANVDHVQDNTLYVTLFDVASNNSTETVNADIISGGYAMVPRKLKAWERSASDILKSLKQKEEEAKADRKGIWEYGDLTED</sequence>
<dbReference type="AlphaFoldDB" id="A0A1S8BJ86"/>
<evidence type="ECO:0000256" key="2">
    <source>
        <dbReference type="ARBA" id="ARBA00014651"/>
    </source>
</evidence>
<accession>A0A1S8BJ86</accession>
<dbReference type="SUPFAM" id="SSF50199">
    <property type="entry name" value="Staphylococcal nuclease"/>
    <property type="match status" value="1"/>
</dbReference>
<reference evidence="4 5" key="1">
    <citation type="submission" date="2017-01" db="EMBL/GenBank/DDBJ databases">
        <title>Draft genome sequence of Diplodia seriata F98.1, a fungal species involved in grapevine trunk diseases.</title>
        <authorList>
            <person name="Robert-Siegwald G."/>
            <person name="Vallet J."/>
            <person name="Abou-Mansour E."/>
            <person name="Xu J."/>
            <person name="Rey P."/>
            <person name="Bertsch C."/>
            <person name="Rego C."/>
            <person name="Larignon P."/>
            <person name="Fontaine F."/>
            <person name="Lebrun M.-H."/>
        </authorList>
    </citation>
    <scope>NUCLEOTIDE SEQUENCE [LARGE SCALE GENOMIC DNA]</scope>
    <source>
        <strain evidence="4 5">F98.1</strain>
    </source>
</reference>
<name>A0A1S8BJ86_9PEZI</name>
<evidence type="ECO:0000313" key="5">
    <source>
        <dbReference type="Proteomes" id="UP000190776"/>
    </source>
</evidence>
<comment type="caution">
    <text evidence="4">The sequence shown here is derived from an EMBL/GenBank/DDBJ whole genome shotgun (WGS) entry which is preliminary data.</text>
</comment>
<dbReference type="OrthoDB" id="10023235at2759"/>
<proteinExistence type="predicted"/>
<protein>
    <recommendedName>
        <fullName evidence="1">Probable endonuclease LCL3</fullName>
    </recommendedName>
    <alternativeName>
        <fullName evidence="2">Probable endonuclease lcl3</fullName>
    </alternativeName>
</protein>